<keyword evidence="3" id="KW-1185">Reference proteome</keyword>
<accession>A0ABU9K1I6</accession>
<dbReference type="RefSeq" id="WP_235372079.1">
    <property type="nucleotide sequence ID" value="NZ_CP155471.1"/>
</dbReference>
<evidence type="ECO:0000259" key="1">
    <source>
        <dbReference type="Pfam" id="PF01930"/>
    </source>
</evidence>
<evidence type="ECO:0000313" key="3">
    <source>
        <dbReference type="Proteomes" id="UP001459714"/>
    </source>
</evidence>
<protein>
    <submittedName>
        <fullName evidence="2">Dna2/Cas4 domain-containing protein</fullName>
    </submittedName>
</protein>
<sequence length="102" mass="12233">MDVTCTHIWHFFIWRWKLWVIIHKINTEQNDENLDVGRFISTHMYPRNKIEKVIGNIKVDRNRKLRQQLIIGEVKNLPTLKRLPIINFLFGHANRDGDRSDG</sequence>
<comment type="caution">
    <text evidence="2">The sequence shown here is derived from an EMBL/GenBank/DDBJ whole genome shotgun (WGS) entry which is preliminary data.</text>
</comment>
<evidence type="ECO:0000313" key="2">
    <source>
        <dbReference type="EMBL" id="MEL3958610.1"/>
    </source>
</evidence>
<feature type="domain" description="DUF83" evidence="1">
    <location>
        <begin position="5"/>
        <end position="76"/>
    </location>
</feature>
<dbReference type="PANTHER" id="PTHR37168">
    <property type="entry name" value="CRISPR-ASSOCIATED EXONUCLEASE CAS4"/>
    <property type="match status" value="1"/>
</dbReference>
<dbReference type="PANTHER" id="PTHR37168:SF2">
    <property type="entry name" value="CRISPR-ASSOCIATED EXONUCLEASE CAS4"/>
    <property type="match status" value="1"/>
</dbReference>
<dbReference type="Pfam" id="PF01930">
    <property type="entry name" value="Cas_Cas4"/>
    <property type="match status" value="1"/>
</dbReference>
<proteinExistence type="predicted"/>
<reference evidence="2 3" key="1">
    <citation type="submission" date="2024-03" db="EMBL/GenBank/DDBJ databases">
        <title>Bacilli Hybrid Assemblies.</title>
        <authorList>
            <person name="Kovac J."/>
        </authorList>
    </citation>
    <scope>NUCLEOTIDE SEQUENCE [LARGE SCALE GENOMIC DNA]</scope>
    <source>
        <strain evidence="2 3">FSL M8-0022</strain>
    </source>
</reference>
<dbReference type="EMBL" id="JBBYAK010000001">
    <property type="protein sequence ID" value="MEL3958610.1"/>
    <property type="molecule type" value="Genomic_DNA"/>
</dbReference>
<name>A0ABU9K1I6_9BACI</name>
<gene>
    <name evidence="2" type="ORF">NST17_15720</name>
</gene>
<dbReference type="InterPro" id="IPR022765">
    <property type="entry name" value="Dna2/Cas4_DUF83"/>
</dbReference>
<dbReference type="Proteomes" id="UP001459714">
    <property type="component" value="Unassembled WGS sequence"/>
</dbReference>
<organism evidence="2 3">
    <name type="scientific">Caldifermentibacillus hisashii</name>
    <dbReference type="NCBI Taxonomy" id="996558"/>
    <lineage>
        <taxon>Bacteria</taxon>
        <taxon>Bacillati</taxon>
        <taxon>Bacillota</taxon>
        <taxon>Bacilli</taxon>
        <taxon>Bacillales</taxon>
        <taxon>Bacillaceae</taxon>
        <taxon>Caldifermentibacillus</taxon>
    </lineage>
</organism>